<proteinExistence type="predicted"/>
<feature type="domain" description="N-acetyltransferase" evidence="1">
    <location>
        <begin position="113"/>
        <end position="256"/>
    </location>
</feature>
<sequence>MTNKEVLQIALEQSALDLNCAPGDFLKDGNVVVSSVIGEQARKYYREPVTANLVTYGNNIVASVKEEVREIVEEYIRTFEFYHCFETPNMHWLSDRLLPLGHRVCFMAEYYLPDVENLPERSCGYELRLLGPEEFQGLYREEWSNALCKDRKELDVCGVGAYDGETLIGMAGASADCASMWQIGVDVLPAYRRRGIASAMTVRLAREILKRGKVPFYCSAWSNIRSVRNAVKSGFLPAWVELTVKPIDFVEKMNRTEPSGG</sequence>
<comment type="caution">
    <text evidence="2">The sequence shown here is derived from an EMBL/GenBank/DDBJ whole genome shotgun (WGS) entry which is preliminary data.</text>
</comment>
<dbReference type="InterPro" id="IPR016181">
    <property type="entry name" value="Acyl_CoA_acyltransferase"/>
</dbReference>
<dbReference type="PROSITE" id="PS51186">
    <property type="entry name" value="GNAT"/>
    <property type="match status" value="1"/>
</dbReference>
<organism evidence="2 3">
    <name type="scientific">Candidatus Limivivens merdigallinarum</name>
    <dbReference type="NCBI Taxonomy" id="2840859"/>
    <lineage>
        <taxon>Bacteria</taxon>
        <taxon>Bacillati</taxon>
        <taxon>Bacillota</taxon>
        <taxon>Clostridia</taxon>
        <taxon>Lachnospirales</taxon>
        <taxon>Lachnospiraceae</taxon>
        <taxon>Lachnospiraceae incertae sedis</taxon>
        <taxon>Candidatus Limivivens</taxon>
    </lineage>
</organism>
<dbReference type="AlphaFoldDB" id="A0A9D1D149"/>
<dbReference type="SUPFAM" id="SSF55729">
    <property type="entry name" value="Acyl-CoA N-acyltransferases (Nat)"/>
    <property type="match status" value="1"/>
</dbReference>
<evidence type="ECO:0000259" key="1">
    <source>
        <dbReference type="PROSITE" id="PS51186"/>
    </source>
</evidence>
<dbReference type="Proteomes" id="UP000886886">
    <property type="component" value="Unassembled WGS sequence"/>
</dbReference>
<reference evidence="2" key="1">
    <citation type="submission" date="2020-10" db="EMBL/GenBank/DDBJ databases">
        <authorList>
            <person name="Gilroy R."/>
        </authorList>
    </citation>
    <scope>NUCLEOTIDE SEQUENCE</scope>
    <source>
        <strain evidence="2">ChiSjej3B21-11622</strain>
    </source>
</reference>
<dbReference type="CDD" id="cd04301">
    <property type="entry name" value="NAT_SF"/>
    <property type="match status" value="1"/>
</dbReference>
<accession>A0A9D1D149</accession>
<reference evidence="2" key="2">
    <citation type="journal article" date="2021" name="PeerJ">
        <title>Extensive microbial diversity within the chicken gut microbiome revealed by metagenomics and culture.</title>
        <authorList>
            <person name="Gilroy R."/>
            <person name="Ravi A."/>
            <person name="Getino M."/>
            <person name="Pursley I."/>
            <person name="Horton D.L."/>
            <person name="Alikhan N.F."/>
            <person name="Baker D."/>
            <person name="Gharbi K."/>
            <person name="Hall N."/>
            <person name="Watson M."/>
            <person name="Adriaenssens E.M."/>
            <person name="Foster-Nyarko E."/>
            <person name="Jarju S."/>
            <person name="Secka A."/>
            <person name="Antonio M."/>
            <person name="Oren A."/>
            <person name="Chaudhuri R.R."/>
            <person name="La Ragione R."/>
            <person name="Hildebrand F."/>
            <person name="Pallen M.J."/>
        </authorList>
    </citation>
    <scope>NUCLEOTIDE SEQUENCE</scope>
    <source>
        <strain evidence="2">ChiSjej3B21-11622</strain>
    </source>
</reference>
<protein>
    <submittedName>
        <fullName evidence="2">GNAT family N-acetyltransferase</fullName>
    </submittedName>
</protein>
<dbReference type="InterPro" id="IPR000182">
    <property type="entry name" value="GNAT_dom"/>
</dbReference>
<dbReference type="GO" id="GO:0016747">
    <property type="term" value="F:acyltransferase activity, transferring groups other than amino-acyl groups"/>
    <property type="evidence" value="ECO:0007669"/>
    <property type="project" value="InterPro"/>
</dbReference>
<dbReference type="Gene3D" id="3.40.630.30">
    <property type="match status" value="1"/>
</dbReference>
<evidence type="ECO:0000313" key="3">
    <source>
        <dbReference type="Proteomes" id="UP000886886"/>
    </source>
</evidence>
<dbReference type="EMBL" id="DVFT01000174">
    <property type="protein sequence ID" value="HIQ97236.1"/>
    <property type="molecule type" value="Genomic_DNA"/>
</dbReference>
<dbReference type="Pfam" id="PF12746">
    <property type="entry name" value="GNAT_acetyltran"/>
    <property type="match status" value="1"/>
</dbReference>
<name>A0A9D1D149_9FIRM</name>
<dbReference type="InterPro" id="IPR027365">
    <property type="entry name" value="GNAT_acetyltra_YdfB-like"/>
</dbReference>
<evidence type="ECO:0000313" key="2">
    <source>
        <dbReference type="EMBL" id="HIQ97236.1"/>
    </source>
</evidence>
<gene>
    <name evidence="2" type="ORF">IAB26_11815</name>
</gene>